<evidence type="ECO:0000313" key="2">
    <source>
        <dbReference type="EMBL" id="SPF81989.1"/>
    </source>
</evidence>
<proteinExistence type="predicted"/>
<organism evidence="2 3">
    <name type="scientific">Pseudoprimorskyibacter insulae</name>
    <dbReference type="NCBI Taxonomy" id="1695997"/>
    <lineage>
        <taxon>Bacteria</taxon>
        <taxon>Pseudomonadati</taxon>
        <taxon>Pseudomonadota</taxon>
        <taxon>Alphaproteobacteria</taxon>
        <taxon>Rhodobacterales</taxon>
        <taxon>Paracoccaceae</taxon>
        <taxon>Pseudoprimorskyibacter</taxon>
    </lineage>
</organism>
<dbReference type="RefSeq" id="WP_108887759.1">
    <property type="nucleotide sequence ID" value="NZ_OMOJ01000018.1"/>
</dbReference>
<keyword evidence="3" id="KW-1185">Reference proteome</keyword>
<reference evidence="3" key="1">
    <citation type="submission" date="2018-03" db="EMBL/GenBank/DDBJ databases">
        <authorList>
            <person name="Rodrigo-Torres L."/>
            <person name="Arahal R. D."/>
            <person name="Lucena T."/>
        </authorList>
    </citation>
    <scope>NUCLEOTIDE SEQUENCE [LARGE SCALE GENOMIC DNA]</scope>
    <source>
        <strain evidence="3">CECT 8871</strain>
    </source>
</reference>
<feature type="domain" description="Multi-ubiquitin" evidence="1">
    <location>
        <begin position="105"/>
        <end position="170"/>
    </location>
</feature>
<feature type="domain" description="Multi-ubiquitin" evidence="1">
    <location>
        <begin position="42"/>
        <end position="99"/>
    </location>
</feature>
<evidence type="ECO:0000313" key="3">
    <source>
        <dbReference type="Proteomes" id="UP000244904"/>
    </source>
</evidence>
<dbReference type="Proteomes" id="UP000244904">
    <property type="component" value="Unassembled WGS sequence"/>
</dbReference>
<dbReference type="EMBL" id="OMOJ01000018">
    <property type="protein sequence ID" value="SPF81989.1"/>
    <property type="molecule type" value="Genomic_DNA"/>
</dbReference>
<name>A0A2R8B1H2_9RHOB</name>
<gene>
    <name evidence="2" type="ORF">PRI8871_03817</name>
</gene>
<sequence>MALETIELEDVAACVAAGRNPRPQGPYRVQVGNGDLTFDGYRIDDPVPTGRQLLDLVSARPAEERLVFQLLRNDDLKELTLDETVDLRTAGVERFIVFKSAESHRIELDGQVKEWGACVISGRVLKQLAGAADKPDYGVWMEIRGAEDRPIDDNELVRLDGKGLERFFTGATTSTEGAEAPILPMRDRRYLEGRGLTFVEYREGAQTGVILRGYCLPDGKYQVAQADILILLPRGYPDAAPDMFYAQPWLTLALSSRYPRQADQPLIFNGQRWQRWSRHNSDWRPGTDGIWTMLKRVETALEIAA</sequence>
<dbReference type="OrthoDB" id="512401at2"/>
<dbReference type="InterPro" id="IPR027802">
    <property type="entry name" value="Multi-ubiquitin_dom"/>
</dbReference>
<evidence type="ECO:0000259" key="1">
    <source>
        <dbReference type="Pfam" id="PF14452"/>
    </source>
</evidence>
<accession>A0A2R8B1H2</accession>
<dbReference type="InterPro" id="IPR025701">
    <property type="entry name" value="UBQ-conjugat_E2_E"/>
</dbReference>
<dbReference type="Pfam" id="PF14462">
    <property type="entry name" value="Prok-E2_E"/>
    <property type="match status" value="1"/>
</dbReference>
<dbReference type="Pfam" id="PF14452">
    <property type="entry name" value="Multi_ubiq"/>
    <property type="match status" value="2"/>
</dbReference>
<dbReference type="AlphaFoldDB" id="A0A2R8B1H2"/>
<protein>
    <recommendedName>
        <fullName evidence="1">Multi-ubiquitin domain-containing protein</fullName>
    </recommendedName>
</protein>